<keyword evidence="2" id="KW-1185">Reference proteome</keyword>
<evidence type="ECO:0000313" key="1">
    <source>
        <dbReference type="EMBL" id="MED6149435.1"/>
    </source>
</evidence>
<dbReference type="Proteomes" id="UP001341840">
    <property type="component" value="Unassembled WGS sequence"/>
</dbReference>
<organism evidence="1 2">
    <name type="scientific">Stylosanthes scabra</name>
    <dbReference type="NCBI Taxonomy" id="79078"/>
    <lineage>
        <taxon>Eukaryota</taxon>
        <taxon>Viridiplantae</taxon>
        <taxon>Streptophyta</taxon>
        <taxon>Embryophyta</taxon>
        <taxon>Tracheophyta</taxon>
        <taxon>Spermatophyta</taxon>
        <taxon>Magnoliopsida</taxon>
        <taxon>eudicotyledons</taxon>
        <taxon>Gunneridae</taxon>
        <taxon>Pentapetalae</taxon>
        <taxon>rosids</taxon>
        <taxon>fabids</taxon>
        <taxon>Fabales</taxon>
        <taxon>Fabaceae</taxon>
        <taxon>Papilionoideae</taxon>
        <taxon>50 kb inversion clade</taxon>
        <taxon>dalbergioids sensu lato</taxon>
        <taxon>Dalbergieae</taxon>
        <taxon>Pterocarpus clade</taxon>
        <taxon>Stylosanthes</taxon>
    </lineage>
</organism>
<name>A0ABU6TMT0_9FABA</name>
<protein>
    <submittedName>
        <fullName evidence="1">Uncharacterized protein</fullName>
    </submittedName>
</protein>
<evidence type="ECO:0000313" key="2">
    <source>
        <dbReference type="Proteomes" id="UP001341840"/>
    </source>
</evidence>
<accession>A0ABU6TMT0</accession>
<proteinExistence type="predicted"/>
<comment type="caution">
    <text evidence="1">The sequence shown here is derived from an EMBL/GenBank/DDBJ whole genome shotgun (WGS) entry which is preliminary data.</text>
</comment>
<sequence>MPRHSSALPAHAQHLGTRIASHQRLGIKPMPTHWLKQLDSKTQATEQGRINKHGSREVEITTQKIGNALGLSSIGKPFWQKVITKDLDEEDKAAHKFFQGKTQVALSNLIMNTPLDIDENKRLFMRVLYYSYKSASSWPHPLQMSYRELCRPYSTWRTPRKGTGHFMCITFSLRS</sequence>
<dbReference type="EMBL" id="JASCZI010091198">
    <property type="protein sequence ID" value="MED6149435.1"/>
    <property type="molecule type" value="Genomic_DNA"/>
</dbReference>
<reference evidence="1 2" key="1">
    <citation type="journal article" date="2023" name="Plants (Basel)">
        <title>Bridging the Gap: Combining Genomics and Transcriptomics Approaches to Understand Stylosanthes scabra, an Orphan Legume from the Brazilian Caatinga.</title>
        <authorList>
            <person name="Ferreira-Neto J.R.C."/>
            <person name="da Silva M.D."/>
            <person name="Binneck E."/>
            <person name="de Melo N.F."/>
            <person name="da Silva R.H."/>
            <person name="de Melo A.L.T.M."/>
            <person name="Pandolfi V."/>
            <person name="Bustamante F.O."/>
            <person name="Brasileiro-Vidal A.C."/>
            <person name="Benko-Iseppon A.M."/>
        </authorList>
    </citation>
    <scope>NUCLEOTIDE SEQUENCE [LARGE SCALE GENOMIC DNA]</scope>
    <source>
        <tissue evidence="1">Leaves</tissue>
    </source>
</reference>
<gene>
    <name evidence="1" type="ORF">PIB30_062330</name>
</gene>